<protein>
    <recommendedName>
        <fullName evidence="3">Secretion system C-terminal sorting domain-containing protein</fullName>
    </recommendedName>
</protein>
<dbReference type="RefSeq" id="WP_014782268.1">
    <property type="nucleotide sequence ID" value="NC_018013.1"/>
</dbReference>
<dbReference type="PANTHER" id="PTHR38787:SF3">
    <property type="entry name" value="REGULATORY P DOMAIN-CONTAINING PROTEIN"/>
    <property type="match status" value="1"/>
</dbReference>
<sequence length="471" mass="51883">MKVFLQLSILLFGAISIAQTPCENGMAGQYPCNGLDLSSRISLSTMNAGAGNDSWGWTDPQDGTEYAIMGLDNGTAFVDISDPVNPIYLGKLPAHNNQNSIWRDIKVYKDHAFIVSEASSHGMQVFDLTRLRNVNNAPVTFTEDAHYGGFGNCHNIVINEETGYAYAVGASSTNGGGPIFINIQNPLNPIFEGQFTGDNYCHDAQAVIYDGPDPDYQGREIFFGSNEDRVSIVDVTDKSNPIPISNGFYGSVDYTHQGWLTDDKKYFIIGDELDESTFGFNTRTIIFDVSDLDTPVVHFEYEAAVAAIDHNGYVVGNDFYLSSYRAGLRILDISDIENKNMVETKFFDTYPSSNSARFDGAWSVYPFFASGNIVISDIDRGLFLVRDPLLSVNDNTNLSFSIAPNPVKDVVTITSKTEPITSIEIFNVLGQKVIDANFSENLSENINVSNLQTGMYVLKINATTTKRLLIE</sequence>
<dbReference type="PANTHER" id="PTHR38787">
    <property type="entry name" value="REGULATORY P DOMAIN-CONTAINING PROTEIN"/>
    <property type="match status" value="1"/>
</dbReference>
<dbReference type="eggNOG" id="COG5276">
    <property type="taxonomic scope" value="Bacteria"/>
</dbReference>
<feature type="signal peptide" evidence="2">
    <location>
        <begin position="1"/>
        <end position="18"/>
    </location>
</feature>
<evidence type="ECO:0000256" key="1">
    <source>
        <dbReference type="ARBA" id="ARBA00022729"/>
    </source>
</evidence>
<dbReference type="Proteomes" id="UP000006049">
    <property type="component" value="Chromosome"/>
</dbReference>
<feature type="chain" id="PRO_5003682919" description="Secretion system C-terminal sorting domain-containing protein" evidence="2">
    <location>
        <begin position="19"/>
        <end position="471"/>
    </location>
</feature>
<dbReference type="OrthoDB" id="9815940at2"/>
<organism evidence="4 5">
    <name type="scientific">Aequorivita sublithincola (strain DSM 14238 / LMG 21431 / ACAM 643 / 9-3)</name>
    <dbReference type="NCBI Taxonomy" id="746697"/>
    <lineage>
        <taxon>Bacteria</taxon>
        <taxon>Pseudomonadati</taxon>
        <taxon>Bacteroidota</taxon>
        <taxon>Flavobacteriia</taxon>
        <taxon>Flavobacteriales</taxon>
        <taxon>Flavobacteriaceae</taxon>
        <taxon>Aequorivita</taxon>
    </lineage>
</organism>
<dbReference type="KEGG" id="asl:Aeqsu_1522"/>
<dbReference type="Pfam" id="PF18962">
    <property type="entry name" value="Por_Secre_tail"/>
    <property type="match status" value="1"/>
</dbReference>
<evidence type="ECO:0000259" key="3">
    <source>
        <dbReference type="Pfam" id="PF18962"/>
    </source>
</evidence>
<dbReference type="PATRIC" id="fig|746697.3.peg.1545"/>
<evidence type="ECO:0000313" key="4">
    <source>
        <dbReference type="EMBL" id="AFL81011.1"/>
    </source>
</evidence>
<evidence type="ECO:0000313" key="5">
    <source>
        <dbReference type="Proteomes" id="UP000006049"/>
    </source>
</evidence>
<dbReference type="AlphaFoldDB" id="I3YVJ3"/>
<dbReference type="EMBL" id="CP003280">
    <property type="protein sequence ID" value="AFL81011.1"/>
    <property type="molecule type" value="Genomic_DNA"/>
</dbReference>
<gene>
    <name evidence="4" type="ordered locus">Aeqsu_1522</name>
</gene>
<dbReference type="STRING" id="746697.Aeqsu_1522"/>
<dbReference type="InterPro" id="IPR027589">
    <property type="entry name" value="Choice_anch_B"/>
</dbReference>
<proteinExistence type="predicted"/>
<accession>I3YVJ3</accession>
<dbReference type="NCBIfam" id="TIGR04312">
    <property type="entry name" value="choice_anch_B"/>
    <property type="match status" value="1"/>
</dbReference>
<name>I3YVJ3_AEQSU</name>
<evidence type="ECO:0000256" key="2">
    <source>
        <dbReference type="SAM" id="SignalP"/>
    </source>
</evidence>
<reference evidence="4 5" key="1">
    <citation type="submission" date="2012-06" db="EMBL/GenBank/DDBJ databases">
        <title>The complete genome of Aequorivita sublithincola DSM 14238.</title>
        <authorList>
            <consortium name="US DOE Joint Genome Institute (JGI-PGF)"/>
            <person name="Lucas S."/>
            <person name="Copeland A."/>
            <person name="Lapidus A."/>
            <person name="Goodwin L."/>
            <person name="Pitluck S."/>
            <person name="Peters L."/>
            <person name="Munk A.C.C."/>
            <person name="Kyrpides N."/>
            <person name="Mavromatis K."/>
            <person name="Pagani I."/>
            <person name="Ivanova N."/>
            <person name="Ovchinnikova G."/>
            <person name="Zeytun A."/>
            <person name="Detter J.C."/>
            <person name="Han C."/>
            <person name="Land M."/>
            <person name="Hauser L."/>
            <person name="Markowitz V."/>
            <person name="Cheng J.-F."/>
            <person name="Hugenholtz P."/>
            <person name="Woyke T."/>
            <person name="Wu D."/>
            <person name="Tindall B."/>
            <person name="Faehnrich R."/>
            <person name="Brambilla E."/>
            <person name="Klenk H.-P."/>
            <person name="Eisen J.A."/>
        </authorList>
    </citation>
    <scope>NUCLEOTIDE SEQUENCE [LARGE SCALE GENOMIC DNA]</scope>
    <source>
        <strain evidence="5">DSM 14238 / LMG 21431 / ACAM 643 / 9-3</strain>
    </source>
</reference>
<dbReference type="NCBIfam" id="TIGR04183">
    <property type="entry name" value="Por_Secre_tail"/>
    <property type="match status" value="1"/>
</dbReference>
<dbReference type="GO" id="GO:0005576">
    <property type="term" value="C:extracellular region"/>
    <property type="evidence" value="ECO:0007669"/>
    <property type="project" value="TreeGrafter"/>
</dbReference>
<keyword evidence="5" id="KW-1185">Reference proteome</keyword>
<dbReference type="HOGENOM" id="CLU_031217_1_0_10"/>
<keyword evidence="1 2" id="KW-0732">Signal</keyword>
<feature type="domain" description="Secretion system C-terminal sorting" evidence="3">
    <location>
        <begin position="403"/>
        <end position="468"/>
    </location>
</feature>
<dbReference type="InterPro" id="IPR026444">
    <property type="entry name" value="Secre_tail"/>
</dbReference>